<reference evidence="5" key="2">
    <citation type="journal article" date="2021" name="PeerJ">
        <title>Extensive microbial diversity within the chicken gut microbiome revealed by metagenomics and culture.</title>
        <authorList>
            <person name="Gilroy R."/>
            <person name="Ravi A."/>
            <person name="Getino M."/>
            <person name="Pursley I."/>
            <person name="Horton D.L."/>
            <person name="Alikhan N.F."/>
            <person name="Baker D."/>
            <person name="Gharbi K."/>
            <person name="Hall N."/>
            <person name="Watson M."/>
            <person name="Adriaenssens E.M."/>
            <person name="Foster-Nyarko E."/>
            <person name="Jarju S."/>
            <person name="Secka A."/>
            <person name="Antonio M."/>
            <person name="Oren A."/>
            <person name="Chaudhuri R.R."/>
            <person name="La Ragione R."/>
            <person name="Hildebrand F."/>
            <person name="Pallen M.J."/>
        </authorList>
    </citation>
    <scope>NUCLEOTIDE SEQUENCE</scope>
    <source>
        <strain evidence="5">B1-13419</strain>
    </source>
</reference>
<evidence type="ECO:0000256" key="3">
    <source>
        <dbReference type="SAM" id="SignalP"/>
    </source>
</evidence>
<keyword evidence="2" id="KW-1133">Transmembrane helix</keyword>
<dbReference type="InterPro" id="IPR011110">
    <property type="entry name" value="Reg_prop"/>
</dbReference>
<dbReference type="SUPFAM" id="SSF69304">
    <property type="entry name" value="Tricorn protease N-terminal domain"/>
    <property type="match status" value="1"/>
</dbReference>
<dbReference type="Proteomes" id="UP000823757">
    <property type="component" value="Unassembled WGS sequence"/>
</dbReference>
<feature type="transmembrane region" description="Helical" evidence="2">
    <location>
        <begin position="744"/>
        <end position="766"/>
    </location>
</feature>
<keyword evidence="2" id="KW-0472">Membrane</keyword>
<dbReference type="GO" id="GO:0000155">
    <property type="term" value="F:phosphorelay sensor kinase activity"/>
    <property type="evidence" value="ECO:0007669"/>
    <property type="project" value="TreeGrafter"/>
</dbReference>
<protein>
    <recommendedName>
        <fullName evidence="4">HTH luxR-type domain-containing protein</fullName>
    </recommendedName>
</protein>
<dbReference type="GO" id="GO:0006355">
    <property type="term" value="P:regulation of DNA-templated transcription"/>
    <property type="evidence" value="ECO:0007669"/>
    <property type="project" value="InterPro"/>
</dbReference>
<dbReference type="Gene3D" id="1.10.10.10">
    <property type="entry name" value="Winged helix-like DNA-binding domain superfamily/Winged helix DNA-binding domain"/>
    <property type="match status" value="1"/>
</dbReference>
<dbReference type="SUPFAM" id="SSF46894">
    <property type="entry name" value="C-terminal effector domain of the bipartite response regulators"/>
    <property type="match status" value="1"/>
</dbReference>
<dbReference type="Gene3D" id="2.130.10.10">
    <property type="entry name" value="YVTN repeat-like/Quinoprotein amine dehydrogenase"/>
    <property type="match status" value="2"/>
</dbReference>
<proteinExistence type="predicted"/>
<dbReference type="InterPro" id="IPR015943">
    <property type="entry name" value="WD40/YVTN_repeat-like_dom_sf"/>
</dbReference>
<reference evidence="5" key="1">
    <citation type="submission" date="2020-10" db="EMBL/GenBank/DDBJ databases">
        <authorList>
            <person name="Gilroy R."/>
        </authorList>
    </citation>
    <scope>NUCLEOTIDE SEQUENCE</scope>
    <source>
        <strain evidence="5">B1-13419</strain>
    </source>
</reference>
<dbReference type="EMBL" id="JADIMD010000050">
    <property type="protein sequence ID" value="MBO8474380.1"/>
    <property type="molecule type" value="Genomic_DNA"/>
</dbReference>
<evidence type="ECO:0000313" key="5">
    <source>
        <dbReference type="EMBL" id="MBO8474380.1"/>
    </source>
</evidence>
<keyword evidence="2" id="KW-0812">Transmembrane</keyword>
<dbReference type="PANTHER" id="PTHR43547">
    <property type="entry name" value="TWO-COMPONENT HISTIDINE KINASE"/>
    <property type="match status" value="1"/>
</dbReference>
<dbReference type="AlphaFoldDB" id="A0A9D9NIA3"/>
<dbReference type="GO" id="GO:0003677">
    <property type="term" value="F:DNA binding"/>
    <property type="evidence" value="ECO:0007669"/>
    <property type="project" value="InterPro"/>
</dbReference>
<comment type="caution">
    <text evidence="5">The sequence shown here is derived from an EMBL/GenBank/DDBJ whole genome shotgun (WGS) entry which is preliminary data.</text>
</comment>
<sequence length="946" mass="107962">MKTLRTIFLSILMCMWLPVSATCPIVRNYSKSDYGAGTQNWAVAQNGGGIIYFANNFGVVEFDGKQWRTYPVKNRTVVRSLFCDRSTERLYAGATDEFGYFSLDEAGWLAYTSLSYGNDTKGPLEEIWKIYSLDGVLHLQNNSEIILYHDGLFTHYSAGMKIDCSAMVHGVLIVATADRISMFSGEQFIRMKGTEVLAGKKIVSILSPSPDTVYFITEKDGIFAYDWDRARKIRTSLDRILTSKVIYCASAVDRYISFGTVTDGVYILDTARDTYFHINADSGLQNNTVLSMMPDKDRNLWLGLDKGIDYIALNSPELSLFSSSLVCGAGYASLPDGDRLLLGTNQGLFQVSFDQEKGIIGDNPEKIKGLDGQVWNLVRIDGTIFCSHDSGLYIIKGNTAEKIPGIRGVWKVTELKTRKGIVLGSSYDGFFTVRKTGGKWILDKQIKGCDDDSGMFEEDRDGKIWFYRWMKGLFRLTLTEECDSVSKIEYFGTNAGLPSNNNNLVNRLGNEIIFSSDNGYWKYDYNSGRMIPAEEINSMFTVLPKAVSFVESPSGDLYFMSGGMDAIAFRDRDSWKVDSLSLKYMKNKRIFGFEKISWPAPDSFIINTDDGFSVFDIDDIRSGSSMAENGVFIKEISVKRENRDSVVFGSRSATYTSGPDFELPYKYNSLQITYISPYFENNESMSYSYMLEGYDKEWSEFSNDNVKEYTRLPHGRYTFRVKSRYSQADECSETSVDFTIRAPWYGSTLAYCIYSVFAALLLYFILQLIKMRSMRLVKAMEAKKEEEIMILKNQTLEHDLKHKSQDLASSTMNLLRKNEILLKIKDGIDLSIRHFEDDEKNRGIRELQKLKYEIMDNIEHDDDWKKFEQNFDVVYEDYLNRLGKKYPSLSIGDKKICAYLKMGLSSKDIAPLMNMSVHSVEMARYRLRKKLELDRSVNLSEFLQNF</sequence>
<evidence type="ECO:0000259" key="4">
    <source>
        <dbReference type="PROSITE" id="PS00622"/>
    </source>
</evidence>
<evidence type="ECO:0000256" key="2">
    <source>
        <dbReference type="SAM" id="Phobius"/>
    </source>
</evidence>
<dbReference type="PROSITE" id="PS00622">
    <property type="entry name" value="HTH_LUXR_1"/>
    <property type="match status" value="1"/>
</dbReference>
<keyword evidence="1" id="KW-0597">Phosphoprotein</keyword>
<dbReference type="Pfam" id="PF07495">
    <property type="entry name" value="Y_Y_Y"/>
    <property type="match status" value="1"/>
</dbReference>
<dbReference type="PANTHER" id="PTHR43547:SF2">
    <property type="entry name" value="HYBRID SIGNAL TRANSDUCTION HISTIDINE KINASE C"/>
    <property type="match status" value="1"/>
</dbReference>
<dbReference type="Gene3D" id="2.60.40.10">
    <property type="entry name" value="Immunoglobulins"/>
    <property type="match status" value="1"/>
</dbReference>
<dbReference type="InterPro" id="IPR016032">
    <property type="entry name" value="Sig_transdc_resp-reg_C-effctor"/>
</dbReference>
<name>A0A9D9NIA3_9BACT</name>
<organism evidence="5 6">
    <name type="scientific">Candidatus Cryptobacteroides faecigallinarum</name>
    <dbReference type="NCBI Taxonomy" id="2840763"/>
    <lineage>
        <taxon>Bacteria</taxon>
        <taxon>Pseudomonadati</taxon>
        <taxon>Bacteroidota</taxon>
        <taxon>Bacteroidia</taxon>
        <taxon>Bacteroidales</taxon>
        <taxon>Candidatus Cryptobacteroides</taxon>
    </lineage>
</organism>
<gene>
    <name evidence="5" type="ORF">IAB91_03695</name>
</gene>
<dbReference type="InterPro" id="IPR036388">
    <property type="entry name" value="WH-like_DNA-bd_sf"/>
</dbReference>
<keyword evidence="3" id="KW-0732">Signal</keyword>
<dbReference type="InterPro" id="IPR013783">
    <property type="entry name" value="Ig-like_fold"/>
</dbReference>
<evidence type="ECO:0000256" key="1">
    <source>
        <dbReference type="ARBA" id="ARBA00022553"/>
    </source>
</evidence>
<dbReference type="Pfam" id="PF07494">
    <property type="entry name" value="Reg_prop"/>
    <property type="match status" value="1"/>
</dbReference>
<dbReference type="InterPro" id="IPR011123">
    <property type="entry name" value="Y_Y_Y"/>
</dbReference>
<dbReference type="InterPro" id="IPR000792">
    <property type="entry name" value="Tscrpt_reg_LuxR_C"/>
</dbReference>
<evidence type="ECO:0000313" key="6">
    <source>
        <dbReference type="Proteomes" id="UP000823757"/>
    </source>
</evidence>
<accession>A0A9D9NIA3</accession>
<feature type="chain" id="PRO_5039725661" description="HTH luxR-type domain-containing protein" evidence="3">
    <location>
        <begin position="22"/>
        <end position="946"/>
    </location>
</feature>
<feature type="domain" description="HTH luxR-type" evidence="4">
    <location>
        <begin position="903"/>
        <end position="930"/>
    </location>
</feature>
<feature type="signal peptide" evidence="3">
    <location>
        <begin position="1"/>
        <end position="21"/>
    </location>
</feature>